<dbReference type="STRING" id="662367.SAMN05216167_11811"/>
<dbReference type="SUPFAM" id="SSF51011">
    <property type="entry name" value="Glycosyl hydrolase domain"/>
    <property type="match status" value="1"/>
</dbReference>
<dbReference type="Gene3D" id="3.20.20.80">
    <property type="entry name" value="Glycosidases"/>
    <property type="match status" value="1"/>
</dbReference>
<dbReference type="SUPFAM" id="SSF51445">
    <property type="entry name" value="(Trans)glycosidases"/>
    <property type="match status" value="1"/>
</dbReference>
<dbReference type="SMART" id="SM00642">
    <property type="entry name" value="Aamy"/>
    <property type="match status" value="1"/>
</dbReference>
<sequence length="579" mass="66750">MKKLILVLCLCLFAACQKKIDDTKSEEAPAVPTPTDFIEELWYKNGLVYSVDVEVFKDSDGDGFGDFNGITQQLDYLKTLGVSTIWLAPFQPTPNKDDGYDVADFYGIDSNLGTTQDFDNFIRQANQKEIRVMMDLVTNHTSDQHTWFKQARQNKNSPYRSWYVWSKDRPKKWDKGMVFPGVQKDIWTFDKQAGEYFYHRFYDFQPDLNMQNPAVQQEMRKIVRYWLDKGVAGFRVDAVPFLIEVADPDFDPEKPVHQFDIITQLHQYIQWHKRDAILLGEANVDPKEQEPYFGKEGQNMQTMFNFFANQHLFYALATSETKSLRKALDDTKNIPPTAQWAHFLRNHDEIDLGRLSDTERDKVYAKFGPDTTMQLYQRGIRRRLAPMLGDPRLVELSYSVLFSLPGMPVIRYGEEIGMGDDLKLQERMSIRTPMQWSNGLNAGFSGGTKLVRPVINQGPYSYAKVNVAAQRSDSASLLNKVARFARIRKQCPEIGWGNWELLDTGSEHVLAIRYDWQGRSLVMINNFSPEPQQCQLTTSLKPRSTLVNLFDNSQTSVGDKGTYSVKLAGYGYSWYRLKK</sequence>
<accession>A0A1I2CP49</accession>
<gene>
    <name evidence="2" type="ORF">SAMN05216167_11811</name>
</gene>
<dbReference type="OrthoDB" id="9806009at2"/>
<dbReference type="EMBL" id="FOLQ01000018">
    <property type="protein sequence ID" value="SFE70159.1"/>
    <property type="molecule type" value="Genomic_DNA"/>
</dbReference>
<organism evidence="2 3">
    <name type="scientific">Spirosoma endophyticum</name>
    <dbReference type="NCBI Taxonomy" id="662367"/>
    <lineage>
        <taxon>Bacteria</taxon>
        <taxon>Pseudomonadati</taxon>
        <taxon>Bacteroidota</taxon>
        <taxon>Cytophagia</taxon>
        <taxon>Cytophagales</taxon>
        <taxon>Cytophagaceae</taxon>
        <taxon>Spirosoma</taxon>
    </lineage>
</organism>
<dbReference type="GO" id="GO:0005975">
    <property type="term" value="P:carbohydrate metabolic process"/>
    <property type="evidence" value="ECO:0007669"/>
    <property type="project" value="InterPro"/>
</dbReference>
<dbReference type="RefSeq" id="WP_093832456.1">
    <property type="nucleotide sequence ID" value="NZ_FOLQ01000018.1"/>
</dbReference>
<reference evidence="2 3" key="1">
    <citation type="submission" date="2016-10" db="EMBL/GenBank/DDBJ databases">
        <authorList>
            <person name="de Groot N.N."/>
        </authorList>
    </citation>
    <scope>NUCLEOTIDE SEQUENCE [LARGE SCALE GENOMIC DNA]</scope>
    <source>
        <strain evidence="2 3">DSM 26130</strain>
    </source>
</reference>
<dbReference type="InterPro" id="IPR013780">
    <property type="entry name" value="Glyco_hydro_b"/>
</dbReference>
<name>A0A1I2CP49_9BACT</name>
<keyword evidence="3" id="KW-1185">Reference proteome</keyword>
<evidence type="ECO:0000313" key="2">
    <source>
        <dbReference type="EMBL" id="SFE70159.1"/>
    </source>
</evidence>
<dbReference type="Gene3D" id="3.90.400.10">
    <property type="entry name" value="Oligo-1,6-glucosidase, Domain 2"/>
    <property type="match status" value="1"/>
</dbReference>
<evidence type="ECO:0000313" key="3">
    <source>
        <dbReference type="Proteomes" id="UP000198598"/>
    </source>
</evidence>
<evidence type="ECO:0000259" key="1">
    <source>
        <dbReference type="SMART" id="SM00642"/>
    </source>
</evidence>
<dbReference type="CDD" id="cd11334">
    <property type="entry name" value="AmyAc_TreS"/>
    <property type="match status" value="1"/>
</dbReference>
<dbReference type="PANTHER" id="PTHR10357:SF219">
    <property type="entry name" value="MALTOSE ALPHA-D-GLUCOSYLTRANSFERASE"/>
    <property type="match status" value="1"/>
</dbReference>
<dbReference type="GO" id="GO:0016740">
    <property type="term" value="F:transferase activity"/>
    <property type="evidence" value="ECO:0007669"/>
    <property type="project" value="UniProtKB-KW"/>
</dbReference>
<dbReference type="PROSITE" id="PS51257">
    <property type="entry name" value="PROKAR_LIPOPROTEIN"/>
    <property type="match status" value="1"/>
</dbReference>
<dbReference type="Proteomes" id="UP000198598">
    <property type="component" value="Unassembled WGS sequence"/>
</dbReference>
<dbReference type="Pfam" id="PF00128">
    <property type="entry name" value="Alpha-amylase"/>
    <property type="match status" value="2"/>
</dbReference>
<dbReference type="PANTHER" id="PTHR10357">
    <property type="entry name" value="ALPHA-AMYLASE FAMILY MEMBER"/>
    <property type="match status" value="1"/>
</dbReference>
<dbReference type="Gene3D" id="2.60.40.1180">
    <property type="entry name" value="Golgi alpha-mannosidase II"/>
    <property type="match status" value="1"/>
</dbReference>
<protein>
    <submittedName>
        <fullName evidence="2">Maltose alpha-D-glucosyltransferase/ alpha-amylase</fullName>
    </submittedName>
</protein>
<dbReference type="InterPro" id="IPR017853">
    <property type="entry name" value="GH"/>
</dbReference>
<feature type="domain" description="Glycosyl hydrolase family 13 catalytic" evidence="1">
    <location>
        <begin position="50"/>
        <end position="431"/>
    </location>
</feature>
<proteinExistence type="predicted"/>
<dbReference type="InterPro" id="IPR006047">
    <property type="entry name" value="GH13_cat_dom"/>
</dbReference>
<dbReference type="InterPro" id="IPR045857">
    <property type="entry name" value="O16G_dom_2"/>
</dbReference>
<dbReference type="AlphaFoldDB" id="A0A1I2CP49"/>
<keyword evidence="2" id="KW-0808">Transferase</keyword>